<dbReference type="EMBL" id="JAMOIM010000108">
    <property type="protein sequence ID" value="MCW6513182.1"/>
    <property type="molecule type" value="Genomic_DNA"/>
</dbReference>
<keyword evidence="4" id="KW-1185">Reference proteome</keyword>
<feature type="signal peptide" evidence="2">
    <location>
        <begin position="1"/>
        <end position="23"/>
    </location>
</feature>
<dbReference type="Proteomes" id="UP001165667">
    <property type="component" value="Unassembled WGS sequence"/>
</dbReference>
<gene>
    <name evidence="3" type="ORF">M8523_35660</name>
</gene>
<proteinExistence type="predicted"/>
<feature type="chain" id="PRO_5041241745" evidence="2">
    <location>
        <begin position="24"/>
        <end position="189"/>
    </location>
</feature>
<evidence type="ECO:0000313" key="4">
    <source>
        <dbReference type="Proteomes" id="UP001165667"/>
    </source>
</evidence>
<dbReference type="RefSeq" id="WP_282589554.1">
    <property type="nucleotide sequence ID" value="NZ_JAMOIM010000108.1"/>
</dbReference>
<name>A0AA41ZC55_9HYPH</name>
<keyword evidence="2" id="KW-0732">Signal</keyword>
<evidence type="ECO:0000256" key="1">
    <source>
        <dbReference type="SAM" id="Phobius"/>
    </source>
</evidence>
<accession>A0AA41ZC55</accession>
<dbReference type="AlphaFoldDB" id="A0AA41ZC55"/>
<comment type="caution">
    <text evidence="3">The sequence shown here is derived from an EMBL/GenBank/DDBJ whole genome shotgun (WGS) entry which is preliminary data.</text>
</comment>
<keyword evidence="1" id="KW-0472">Membrane</keyword>
<keyword evidence="1" id="KW-1133">Transmembrane helix</keyword>
<sequence length="189" mass="18993">MKFVLPLMTGASLICAAALPATAAPLPPADTTTDLGVFTGVPGNDSAGLGRMVPPGTFTDTYTFSTISTDLISASITNSYTFSNQLIDPFTITFYSGVPGNGTQIASATATSPFFGFESGGFAPIRQAAGQFYLVVSGTTKDDPTYGGSVALSVSSVPLPASAPMFGAALLALGAVGYGVKRKKAAAAA</sequence>
<protein>
    <submittedName>
        <fullName evidence="3">FxDxF family PEP-CTERM protein</fullName>
    </submittedName>
</protein>
<feature type="transmembrane region" description="Helical" evidence="1">
    <location>
        <begin position="161"/>
        <end position="180"/>
    </location>
</feature>
<reference evidence="3" key="1">
    <citation type="submission" date="2022-05" db="EMBL/GenBank/DDBJ databases">
        <authorList>
            <person name="Pankratov T."/>
        </authorList>
    </citation>
    <scope>NUCLEOTIDE SEQUENCE</scope>
    <source>
        <strain evidence="3">BP6-180914</strain>
    </source>
</reference>
<organism evidence="3 4">
    <name type="scientific">Lichenifustis flavocetrariae</name>
    <dbReference type="NCBI Taxonomy" id="2949735"/>
    <lineage>
        <taxon>Bacteria</taxon>
        <taxon>Pseudomonadati</taxon>
        <taxon>Pseudomonadota</taxon>
        <taxon>Alphaproteobacteria</taxon>
        <taxon>Hyphomicrobiales</taxon>
        <taxon>Lichenihabitantaceae</taxon>
        <taxon>Lichenifustis</taxon>
    </lineage>
</organism>
<evidence type="ECO:0000256" key="2">
    <source>
        <dbReference type="SAM" id="SignalP"/>
    </source>
</evidence>
<dbReference type="NCBIfam" id="NF038126">
    <property type="entry name" value="PEP_CTERM_FxDxF"/>
    <property type="match status" value="1"/>
</dbReference>
<evidence type="ECO:0000313" key="3">
    <source>
        <dbReference type="EMBL" id="MCW6513182.1"/>
    </source>
</evidence>
<keyword evidence="1" id="KW-0812">Transmembrane</keyword>